<evidence type="ECO:0000313" key="4">
    <source>
        <dbReference type="EMBL" id="MFK4639784.1"/>
    </source>
</evidence>
<reference evidence="4 5" key="1">
    <citation type="submission" date="2024-10" db="EMBL/GenBank/DDBJ databases">
        <title>Novel secondary metabolite-producing bacteria for plant disease control.</title>
        <authorList>
            <person name="Chevrette M."/>
        </authorList>
    </citation>
    <scope>NUCLEOTIDE SEQUENCE [LARGE SCALE GENOMIC DNA]</scope>
    <source>
        <strain evidence="4 5">J30 TE3557</strain>
    </source>
</reference>
<gene>
    <name evidence="4" type="ORF">ABIA52_002673</name>
</gene>
<dbReference type="GO" id="GO:0005524">
    <property type="term" value="F:ATP binding"/>
    <property type="evidence" value="ECO:0007669"/>
    <property type="project" value="UniProtKB-KW"/>
</dbReference>
<dbReference type="Proteomes" id="UP001620520">
    <property type="component" value="Unassembled WGS sequence"/>
</dbReference>
<dbReference type="InterPro" id="IPR027417">
    <property type="entry name" value="P-loop_NTPase"/>
</dbReference>
<keyword evidence="5" id="KW-1185">Reference proteome</keyword>
<dbReference type="PROSITE" id="PS50893">
    <property type="entry name" value="ABC_TRANSPORTER_2"/>
    <property type="match status" value="1"/>
</dbReference>
<keyword evidence="1" id="KW-0547">Nucleotide-binding</keyword>
<dbReference type="Gene3D" id="3.40.50.300">
    <property type="entry name" value="P-loop containing nucleotide triphosphate hydrolases"/>
    <property type="match status" value="1"/>
</dbReference>
<evidence type="ECO:0000256" key="2">
    <source>
        <dbReference type="ARBA" id="ARBA00022840"/>
    </source>
</evidence>
<comment type="caution">
    <text evidence="4">The sequence shown here is derived from an EMBL/GenBank/DDBJ whole genome shotgun (WGS) entry which is preliminary data.</text>
</comment>
<dbReference type="InterPro" id="IPR003593">
    <property type="entry name" value="AAA+_ATPase"/>
</dbReference>
<dbReference type="SMART" id="SM00382">
    <property type="entry name" value="AAA"/>
    <property type="match status" value="1"/>
</dbReference>
<dbReference type="InterPro" id="IPR003439">
    <property type="entry name" value="ABC_transporter-like_ATP-bd"/>
</dbReference>
<feature type="domain" description="ABC transporter" evidence="3">
    <location>
        <begin position="17"/>
        <end position="240"/>
    </location>
</feature>
<dbReference type="RefSeq" id="WP_404594693.1">
    <property type="nucleotide sequence ID" value="NZ_JBIYEW010000003.1"/>
</dbReference>
<sequence length="259" mass="26695">MSHTARHAAPPAAPAAISATGLHVALGRTKVLHGLDFTVEPGRIAGLLGPSGSGKTTLMRAVVGVQRITQGSVTVLGLPAGSAPLRRDVGYVTQGASVYGDLSVEANVRYFGAMHHATAADVAEAIAAVGLQGFARQKAADLSGGQFSRVSLACALVAHPKLLVLDEPTVGLDPVLRAELWERFAAMAAAGTTLLVSSHVMEEASHCSSLLLLREGLLLAQLTPAELAERGGSEDLERAFLTIIKAAERGQQESQAAAS</sequence>
<protein>
    <submittedName>
        <fullName evidence="4">ABC-2 type transport system ATP-binding protein</fullName>
    </submittedName>
</protein>
<dbReference type="PROSITE" id="PS00211">
    <property type="entry name" value="ABC_TRANSPORTER_1"/>
    <property type="match status" value="1"/>
</dbReference>
<dbReference type="CDD" id="cd03230">
    <property type="entry name" value="ABC_DR_subfamily_A"/>
    <property type="match status" value="1"/>
</dbReference>
<dbReference type="PANTHER" id="PTHR43038">
    <property type="entry name" value="ATP-BINDING CASSETTE, SUB-FAMILY H, MEMBER 1"/>
    <property type="match status" value="1"/>
</dbReference>
<evidence type="ECO:0000256" key="1">
    <source>
        <dbReference type="ARBA" id="ARBA00022741"/>
    </source>
</evidence>
<dbReference type="PANTHER" id="PTHR43038:SF3">
    <property type="entry name" value="ABC TRANSPORTER G FAMILY MEMBER 20 ISOFORM X1"/>
    <property type="match status" value="1"/>
</dbReference>
<dbReference type="Pfam" id="PF00005">
    <property type="entry name" value="ABC_tran"/>
    <property type="match status" value="1"/>
</dbReference>
<keyword evidence="2 4" id="KW-0067">ATP-binding</keyword>
<organism evidence="4 5">
    <name type="scientific">Paenarthrobacter histidinolovorans</name>
    <dbReference type="NCBI Taxonomy" id="43664"/>
    <lineage>
        <taxon>Bacteria</taxon>
        <taxon>Bacillati</taxon>
        <taxon>Actinomycetota</taxon>
        <taxon>Actinomycetes</taxon>
        <taxon>Micrococcales</taxon>
        <taxon>Micrococcaceae</taxon>
        <taxon>Paenarthrobacter</taxon>
    </lineage>
</organism>
<dbReference type="EMBL" id="JBIYEW010000003">
    <property type="protein sequence ID" value="MFK4639784.1"/>
    <property type="molecule type" value="Genomic_DNA"/>
</dbReference>
<name>A0ABW8N882_9MICC</name>
<dbReference type="SUPFAM" id="SSF52540">
    <property type="entry name" value="P-loop containing nucleoside triphosphate hydrolases"/>
    <property type="match status" value="1"/>
</dbReference>
<evidence type="ECO:0000259" key="3">
    <source>
        <dbReference type="PROSITE" id="PS50893"/>
    </source>
</evidence>
<evidence type="ECO:0000313" key="5">
    <source>
        <dbReference type="Proteomes" id="UP001620520"/>
    </source>
</evidence>
<accession>A0ABW8N882</accession>
<dbReference type="InterPro" id="IPR017871">
    <property type="entry name" value="ABC_transporter-like_CS"/>
</dbReference>
<proteinExistence type="predicted"/>